<dbReference type="SUPFAM" id="SSF53448">
    <property type="entry name" value="Nucleotide-diphospho-sugar transferases"/>
    <property type="match status" value="1"/>
</dbReference>
<evidence type="ECO:0000259" key="1">
    <source>
        <dbReference type="Pfam" id="PF00535"/>
    </source>
</evidence>
<organism evidence="2 3">
    <name type="scientific">Desulfitobacterium metallireducens DSM 15288</name>
    <dbReference type="NCBI Taxonomy" id="871968"/>
    <lineage>
        <taxon>Bacteria</taxon>
        <taxon>Bacillati</taxon>
        <taxon>Bacillota</taxon>
        <taxon>Clostridia</taxon>
        <taxon>Eubacteriales</taxon>
        <taxon>Desulfitobacteriaceae</taxon>
        <taxon>Desulfitobacterium</taxon>
    </lineage>
</organism>
<dbReference type="Gene3D" id="3.90.550.10">
    <property type="entry name" value="Spore Coat Polysaccharide Biosynthesis Protein SpsA, Chain A"/>
    <property type="match status" value="1"/>
</dbReference>
<reference evidence="2 3" key="1">
    <citation type="submission" date="2013-12" db="EMBL/GenBank/DDBJ databases">
        <authorList>
            <consortium name="DOE Joint Genome Institute"/>
            <person name="Smidt H."/>
            <person name="Huntemann M."/>
            <person name="Han J."/>
            <person name="Chen A."/>
            <person name="Kyrpides N."/>
            <person name="Mavromatis K."/>
            <person name="Markowitz V."/>
            <person name="Palaniappan K."/>
            <person name="Ivanova N."/>
            <person name="Schaumberg A."/>
            <person name="Pati A."/>
            <person name="Liolios K."/>
            <person name="Nordberg H.P."/>
            <person name="Cantor M.N."/>
            <person name="Hua S.X."/>
            <person name="Woyke T."/>
        </authorList>
    </citation>
    <scope>NUCLEOTIDE SEQUENCE [LARGE SCALE GENOMIC DNA]</scope>
    <source>
        <strain evidence="3">DSM 15288</strain>
    </source>
</reference>
<dbReference type="Pfam" id="PF00535">
    <property type="entry name" value="Glycos_transf_2"/>
    <property type="match status" value="1"/>
</dbReference>
<proteinExistence type="predicted"/>
<dbReference type="InterPro" id="IPR029044">
    <property type="entry name" value="Nucleotide-diphossugar_trans"/>
</dbReference>
<dbReference type="CDD" id="cd04179">
    <property type="entry name" value="DPM_DPG-synthase_like"/>
    <property type="match status" value="1"/>
</dbReference>
<protein>
    <submittedName>
        <fullName evidence="2">Glycosyltransferase</fullName>
    </submittedName>
</protein>
<dbReference type="InterPro" id="IPR050256">
    <property type="entry name" value="Glycosyltransferase_2"/>
</dbReference>
<keyword evidence="3" id="KW-1185">Reference proteome</keyword>
<dbReference type="RefSeq" id="WP_006716169.1">
    <property type="nucleotide sequence ID" value="NZ_CP007032.1"/>
</dbReference>
<dbReference type="KEGG" id="dmt:DESME_09910"/>
<dbReference type="EMBL" id="CP007032">
    <property type="protein sequence ID" value="AHF07306.1"/>
    <property type="molecule type" value="Genomic_DNA"/>
</dbReference>
<dbReference type="PANTHER" id="PTHR48090:SF7">
    <property type="entry name" value="RFBJ PROTEIN"/>
    <property type="match status" value="1"/>
</dbReference>
<feature type="domain" description="Glycosyltransferase 2-like" evidence="1">
    <location>
        <begin position="4"/>
        <end position="170"/>
    </location>
</feature>
<dbReference type="AlphaFoldDB" id="W0EE14"/>
<gene>
    <name evidence="2" type="ORF">DESME_09910</name>
</gene>
<evidence type="ECO:0000313" key="2">
    <source>
        <dbReference type="EMBL" id="AHF07306.1"/>
    </source>
</evidence>
<dbReference type="STRING" id="871968.DESME_09910"/>
<accession>W0EE14</accession>
<dbReference type="eggNOG" id="COG0463">
    <property type="taxonomic scope" value="Bacteria"/>
</dbReference>
<dbReference type="GO" id="GO:0016740">
    <property type="term" value="F:transferase activity"/>
    <property type="evidence" value="ECO:0007669"/>
    <property type="project" value="UniProtKB-KW"/>
</dbReference>
<dbReference type="PANTHER" id="PTHR48090">
    <property type="entry name" value="UNDECAPRENYL-PHOSPHATE 4-DEOXY-4-FORMAMIDO-L-ARABINOSE TRANSFERASE-RELATED"/>
    <property type="match status" value="1"/>
</dbReference>
<keyword evidence="2" id="KW-0808">Transferase</keyword>
<dbReference type="OrthoDB" id="9810303at2"/>
<evidence type="ECO:0000313" key="3">
    <source>
        <dbReference type="Proteomes" id="UP000010847"/>
    </source>
</evidence>
<sequence length="255" mass="28690">MLFVVLPAYNEQASLGNLLQDLNSVLKEEPHLIIVVNDASTDQTSVLAEKYARQFGDIRVLNHEENKGLGGALMTGFSYVLNSASVNFEEDILITLDADNTHPADRIPLLLQKMKEGSDLAIASRYVTGGQQLGLSPFRKILSWGAGRLMTLFFPIPGVKDYSCGYRAYRLLTLKKAYHNYGEQLMESRNFAAMVELLIKVVPFCQTIAEVPLILHYERKQGKSKMKIGSTIKGYFTLIYRFKKGAWSSVEWVEE</sequence>
<dbReference type="InterPro" id="IPR001173">
    <property type="entry name" value="Glyco_trans_2-like"/>
</dbReference>
<dbReference type="HOGENOM" id="CLU_033536_13_2_9"/>
<name>W0EE14_9FIRM</name>
<dbReference type="Proteomes" id="UP000010847">
    <property type="component" value="Chromosome"/>
</dbReference>